<evidence type="ECO:0000256" key="5">
    <source>
        <dbReference type="SAM" id="MobiDB-lite"/>
    </source>
</evidence>
<sequence>MISTKPLADGSIDGRQAVAEASSSRVVPKPVPGSQAQDPRKYQLEQITKRFRAKQSTLQDGTKNLAFQLKPSDPDFPFELDYLDCELQVPASYPEKPAALRVKNGDIPRGFALNIERGWERLVREKQGTTLLALTNALDKNLEVFLSEQKAETVTLLSFRDTRHLSSLGTALSGTPPSTVQSPQTEASKPAPNPRRPYVPEESFTNEQIAAAKARRAQEIRQLEARMGRMSLFQKSADGIVYNVPLEPKRRSDLPELRSVHSVQLIIPLLYPLQSLRVLLNDVDSEDAEALEELFTTKASQQSQMTLMSHLNYLSLNMHTLAKQAKTSRQEQVVSTKPTGDTTTDAPAEKPVPASEDGRSHIHFIPRPPEWGYGHESAEESEGSESDSYDSDDESDDGGVPVGQIKVSGAAQQVEHGTAISFPSVELHSIELLQVSILNISAKCERCKTINDITGLKPELEKASSCKKCATAFTAKFRQEMVHQGSVRGGFIDVSGCTVADMLPSTFVPTCAKCSTPSDGLVSVRGEVVTNVCRECHGRFTFKIPEVRFMAITHGAAPPPTTGPRRRQEKLGLYAGEPLPGRGACPHYRKSYRWFRFSCCSKVHPCDKCHDDAEDHPQEWANRMICGWCSREQNYAVEACGFCGRSVIGKKGKGFWEGGKGTRDKSRMSRKDKRKFRRVGGGAARKKD</sequence>
<protein>
    <submittedName>
        <fullName evidence="7">Uu.00g127310.m01.CDS01</fullName>
    </submittedName>
</protein>
<evidence type="ECO:0000256" key="2">
    <source>
        <dbReference type="ARBA" id="ARBA00022771"/>
    </source>
</evidence>
<feature type="compositionally biased region" description="Polar residues" evidence="5">
    <location>
        <begin position="325"/>
        <end position="345"/>
    </location>
</feature>
<feature type="region of interest" description="Disordered" evidence="5">
    <location>
        <begin position="654"/>
        <end position="688"/>
    </location>
</feature>
<dbReference type="Proteomes" id="UP001295740">
    <property type="component" value="Unassembled WGS sequence"/>
</dbReference>
<feature type="compositionally biased region" description="Basic residues" evidence="5">
    <location>
        <begin position="670"/>
        <end position="688"/>
    </location>
</feature>
<proteinExistence type="predicted"/>
<feature type="compositionally biased region" description="Polar residues" evidence="5">
    <location>
        <begin position="167"/>
        <end position="187"/>
    </location>
</feature>
<keyword evidence="8" id="KW-1185">Reference proteome</keyword>
<feature type="region of interest" description="Disordered" evidence="5">
    <location>
        <begin position="324"/>
        <end position="403"/>
    </location>
</feature>
<evidence type="ECO:0000313" key="8">
    <source>
        <dbReference type="Proteomes" id="UP001295740"/>
    </source>
</evidence>
<feature type="domain" description="CHY-type" evidence="6">
    <location>
        <begin position="578"/>
        <end position="645"/>
    </location>
</feature>
<evidence type="ECO:0000256" key="4">
    <source>
        <dbReference type="PROSITE-ProRule" id="PRU00601"/>
    </source>
</evidence>
<gene>
    <name evidence="7" type="ORF">KHLLAP_LOCUS5805</name>
</gene>
<dbReference type="GO" id="GO:0008270">
    <property type="term" value="F:zinc ion binding"/>
    <property type="evidence" value="ECO:0007669"/>
    <property type="project" value="UniProtKB-KW"/>
</dbReference>
<organism evidence="7 8">
    <name type="scientific">Anthostomella pinea</name>
    <dbReference type="NCBI Taxonomy" id="933095"/>
    <lineage>
        <taxon>Eukaryota</taxon>
        <taxon>Fungi</taxon>
        <taxon>Dikarya</taxon>
        <taxon>Ascomycota</taxon>
        <taxon>Pezizomycotina</taxon>
        <taxon>Sordariomycetes</taxon>
        <taxon>Xylariomycetidae</taxon>
        <taxon>Xylariales</taxon>
        <taxon>Xylariaceae</taxon>
        <taxon>Anthostomella</taxon>
    </lineage>
</organism>
<evidence type="ECO:0000259" key="6">
    <source>
        <dbReference type="PROSITE" id="PS51266"/>
    </source>
</evidence>
<dbReference type="AlphaFoldDB" id="A0AAI8VI56"/>
<evidence type="ECO:0000313" key="7">
    <source>
        <dbReference type="EMBL" id="CAJ2505337.1"/>
    </source>
</evidence>
<dbReference type="PROSITE" id="PS51266">
    <property type="entry name" value="ZF_CHY"/>
    <property type="match status" value="1"/>
</dbReference>
<keyword evidence="2 4" id="KW-0863">Zinc-finger</keyword>
<keyword evidence="3" id="KW-0862">Zinc</keyword>
<dbReference type="InterPro" id="IPR008913">
    <property type="entry name" value="Znf_CHY"/>
</dbReference>
<comment type="caution">
    <text evidence="7">The sequence shown here is derived from an EMBL/GenBank/DDBJ whole genome shotgun (WGS) entry which is preliminary data.</text>
</comment>
<feature type="compositionally biased region" description="Basic and acidic residues" evidence="5">
    <location>
        <begin position="660"/>
        <end position="669"/>
    </location>
</feature>
<reference evidence="7" key="1">
    <citation type="submission" date="2023-10" db="EMBL/GenBank/DDBJ databases">
        <authorList>
            <person name="Hackl T."/>
        </authorList>
    </citation>
    <scope>NUCLEOTIDE SEQUENCE</scope>
</reference>
<feature type="region of interest" description="Disordered" evidence="5">
    <location>
        <begin position="1"/>
        <end position="42"/>
    </location>
</feature>
<keyword evidence="1" id="KW-0479">Metal-binding</keyword>
<evidence type="ECO:0000256" key="3">
    <source>
        <dbReference type="ARBA" id="ARBA00022833"/>
    </source>
</evidence>
<name>A0AAI8VI56_9PEZI</name>
<feature type="compositionally biased region" description="Acidic residues" evidence="5">
    <location>
        <begin position="379"/>
        <end position="397"/>
    </location>
</feature>
<dbReference type="InterPro" id="IPR037274">
    <property type="entry name" value="Znf_CHY_sf"/>
</dbReference>
<dbReference type="EMBL" id="CAUWAG010000007">
    <property type="protein sequence ID" value="CAJ2505337.1"/>
    <property type="molecule type" value="Genomic_DNA"/>
</dbReference>
<dbReference type="Pfam" id="PF05495">
    <property type="entry name" value="zf-CHY"/>
    <property type="match status" value="1"/>
</dbReference>
<feature type="region of interest" description="Disordered" evidence="5">
    <location>
        <begin position="167"/>
        <end position="201"/>
    </location>
</feature>
<evidence type="ECO:0000256" key="1">
    <source>
        <dbReference type="ARBA" id="ARBA00022723"/>
    </source>
</evidence>
<accession>A0AAI8VI56</accession>
<dbReference type="SUPFAM" id="SSF161219">
    <property type="entry name" value="CHY zinc finger-like"/>
    <property type="match status" value="1"/>
</dbReference>